<evidence type="ECO:0000313" key="7">
    <source>
        <dbReference type="EMBL" id="RFO95468.1"/>
    </source>
</evidence>
<name>A0A3E1R7W5_9BURK</name>
<comment type="cofactor">
    <cofactor evidence="1">
        <name>FAD</name>
        <dbReference type="ChEBI" id="CHEBI:57692"/>
    </cofactor>
</comment>
<dbReference type="SUPFAM" id="SSF54373">
    <property type="entry name" value="FAD-linked reductases, C-terminal domain"/>
    <property type="match status" value="1"/>
</dbReference>
<dbReference type="SUPFAM" id="SSF51905">
    <property type="entry name" value="FAD/NAD(P)-binding domain"/>
    <property type="match status" value="1"/>
</dbReference>
<keyword evidence="3" id="KW-0274">FAD</keyword>
<dbReference type="EMBL" id="QFZK01000016">
    <property type="protein sequence ID" value="RFO95468.1"/>
    <property type="molecule type" value="Genomic_DNA"/>
</dbReference>
<keyword evidence="4" id="KW-0560">Oxidoreductase</keyword>
<dbReference type="OrthoDB" id="9782160at2"/>
<dbReference type="GO" id="GO:0004497">
    <property type="term" value="F:monooxygenase activity"/>
    <property type="evidence" value="ECO:0007669"/>
    <property type="project" value="UniProtKB-KW"/>
</dbReference>
<dbReference type="AlphaFoldDB" id="A0A3E1R7W5"/>
<dbReference type="InterPro" id="IPR050493">
    <property type="entry name" value="FAD-dep_Monooxygenase_BioMet"/>
</dbReference>
<evidence type="ECO:0000256" key="4">
    <source>
        <dbReference type="ARBA" id="ARBA00023002"/>
    </source>
</evidence>
<evidence type="ECO:0000256" key="1">
    <source>
        <dbReference type="ARBA" id="ARBA00001974"/>
    </source>
</evidence>
<keyword evidence="8" id="KW-1185">Reference proteome</keyword>
<dbReference type="Proteomes" id="UP000260665">
    <property type="component" value="Unassembled WGS sequence"/>
</dbReference>
<dbReference type="PANTHER" id="PTHR13789:SF318">
    <property type="entry name" value="GERANYLGERANYL DIPHOSPHATE REDUCTASE"/>
    <property type="match status" value="1"/>
</dbReference>
<dbReference type="RefSeq" id="WP_117179619.1">
    <property type="nucleotide sequence ID" value="NZ_QFZK01000016.1"/>
</dbReference>
<evidence type="ECO:0000256" key="2">
    <source>
        <dbReference type="ARBA" id="ARBA00022630"/>
    </source>
</evidence>
<accession>A0A3E1R7W5</accession>
<dbReference type="Pfam" id="PF01494">
    <property type="entry name" value="FAD_binding_3"/>
    <property type="match status" value="1"/>
</dbReference>
<organism evidence="7 8">
    <name type="scientific">Rhodoferax lacus</name>
    <dbReference type="NCBI Taxonomy" id="2184758"/>
    <lineage>
        <taxon>Bacteria</taxon>
        <taxon>Pseudomonadati</taxon>
        <taxon>Pseudomonadota</taxon>
        <taxon>Betaproteobacteria</taxon>
        <taxon>Burkholderiales</taxon>
        <taxon>Comamonadaceae</taxon>
        <taxon>Rhodoferax</taxon>
    </lineage>
</organism>
<keyword evidence="2" id="KW-0285">Flavoprotein</keyword>
<evidence type="ECO:0000256" key="3">
    <source>
        <dbReference type="ARBA" id="ARBA00022827"/>
    </source>
</evidence>
<comment type="caution">
    <text evidence="7">The sequence shown here is derived from an EMBL/GenBank/DDBJ whole genome shotgun (WGS) entry which is preliminary data.</text>
</comment>
<dbReference type="PRINTS" id="PR00420">
    <property type="entry name" value="RNGMNOXGNASE"/>
</dbReference>
<evidence type="ECO:0000256" key="5">
    <source>
        <dbReference type="ARBA" id="ARBA00023033"/>
    </source>
</evidence>
<protein>
    <submittedName>
        <fullName evidence="7">FAD-dependent oxidoreductase</fullName>
    </submittedName>
</protein>
<dbReference type="Gene3D" id="3.50.50.60">
    <property type="entry name" value="FAD/NAD(P)-binding domain"/>
    <property type="match status" value="1"/>
</dbReference>
<dbReference type="InterPro" id="IPR002938">
    <property type="entry name" value="FAD-bd"/>
</dbReference>
<dbReference type="InterPro" id="IPR036188">
    <property type="entry name" value="FAD/NAD-bd_sf"/>
</dbReference>
<evidence type="ECO:0000259" key="6">
    <source>
        <dbReference type="Pfam" id="PF01494"/>
    </source>
</evidence>
<evidence type="ECO:0000313" key="8">
    <source>
        <dbReference type="Proteomes" id="UP000260665"/>
    </source>
</evidence>
<reference evidence="7 8" key="1">
    <citation type="submission" date="2018-05" db="EMBL/GenBank/DDBJ databases">
        <title>Rhodoferax soyangensis sp.nov., isolated from an oligotrophic freshwater lake.</title>
        <authorList>
            <person name="Park M."/>
        </authorList>
    </citation>
    <scope>NUCLEOTIDE SEQUENCE [LARGE SCALE GENOMIC DNA]</scope>
    <source>
        <strain evidence="7 8">IMCC26218</strain>
    </source>
</reference>
<sequence length="392" mass="42299">MDKHLLISGGGIGGLAAALATARAGWQVALLEQSPVFGEVGAGIQLGPNVVKVLIGLGLEQALRQVAAFPERLEVRNATSTELLGVLPLGATIAKRYGAPYVSIARADMHTLLLDAVRAQGSVGLHLDSRVIGIAQDANRVSVQTVQDQHFEAPLLVGADGLWSQVRRQVVDNDVPPRVTGHLAFRAMVPQSALPEALRSQVVTAWMGPDFHAVHYPVRSGEWLNVVCIVHGKVSGDPQSWDHSANAQELRTRMALARGSLRELIHAIDSWRLWPLSDREPMASAAEHAKGRIALLGDAAHPMRPYLAQGAGMAIEDAGALATCLSETPDQIAQALSRYANLRWQRNARVQARAIRNGEIYHLKGFKQVGRDIALKVLGAKLMDVPWLYNGP</sequence>
<dbReference type="GO" id="GO:0071949">
    <property type="term" value="F:FAD binding"/>
    <property type="evidence" value="ECO:0007669"/>
    <property type="project" value="InterPro"/>
</dbReference>
<gene>
    <name evidence="7" type="ORF">DIC66_18435</name>
</gene>
<dbReference type="PANTHER" id="PTHR13789">
    <property type="entry name" value="MONOOXYGENASE"/>
    <property type="match status" value="1"/>
</dbReference>
<feature type="domain" description="FAD-binding" evidence="6">
    <location>
        <begin position="6"/>
        <end position="330"/>
    </location>
</feature>
<keyword evidence="5" id="KW-0503">Monooxygenase</keyword>
<proteinExistence type="predicted"/>